<protein>
    <submittedName>
        <fullName evidence="1">Uncharacterized protein</fullName>
    </submittedName>
</protein>
<accession>A0A9K3GIT3</accession>
<dbReference type="Proteomes" id="UP000265618">
    <property type="component" value="Unassembled WGS sequence"/>
</dbReference>
<reference evidence="1 2" key="1">
    <citation type="journal article" date="2018" name="PLoS ONE">
        <title>The draft genome of Kipferlia bialata reveals reductive genome evolution in fornicate parasites.</title>
        <authorList>
            <person name="Tanifuji G."/>
            <person name="Takabayashi S."/>
            <person name="Kume K."/>
            <person name="Takagi M."/>
            <person name="Nakayama T."/>
            <person name="Kamikawa R."/>
            <person name="Inagaki Y."/>
            <person name="Hashimoto T."/>
        </authorList>
    </citation>
    <scope>NUCLEOTIDE SEQUENCE [LARGE SCALE GENOMIC DNA]</scope>
    <source>
        <strain evidence="1">NY0173</strain>
    </source>
</reference>
<name>A0A9K3GIT3_9EUKA</name>
<keyword evidence="2" id="KW-1185">Reference proteome</keyword>
<dbReference type="EMBL" id="BDIP01001224">
    <property type="protein sequence ID" value="GIQ83895.1"/>
    <property type="molecule type" value="Genomic_DNA"/>
</dbReference>
<comment type="caution">
    <text evidence="1">The sequence shown here is derived from an EMBL/GenBank/DDBJ whole genome shotgun (WGS) entry which is preliminary data.</text>
</comment>
<evidence type="ECO:0000313" key="1">
    <source>
        <dbReference type="EMBL" id="GIQ83895.1"/>
    </source>
</evidence>
<gene>
    <name evidence="1" type="ORF">KIPB_005296</name>
</gene>
<proteinExistence type="predicted"/>
<organism evidence="1 2">
    <name type="scientific">Kipferlia bialata</name>
    <dbReference type="NCBI Taxonomy" id="797122"/>
    <lineage>
        <taxon>Eukaryota</taxon>
        <taxon>Metamonada</taxon>
        <taxon>Carpediemonas-like organisms</taxon>
        <taxon>Kipferlia</taxon>
    </lineage>
</organism>
<dbReference type="AlphaFoldDB" id="A0A9K3GIT3"/>
<sequence>MVTLCDGEGCPQRENCIRYQTSRSGRCNSFGSAPYNHATASCEHFMRCYRIGKVVLALHEQATEPSLTPAPVSDVITLSGGGGGNPCVVKVTGGEVLDHRTAWGATYTYMRASASASVSLDGHDGLDVHPGLYFVKSVEDAGFK</sequence>
<evidence type="ECO:0000313" key="2">
    <source>
        <dbReference type="Proteomes" id="UP000265618"/>
    </source>
</evidence>